<name>A0A4Q4T0Q6_9PEZI</name>
<evidence type="ECO:0000313" key="3">
    <source>
        <dbReference type="Proteomes" id="UP000293360"/>
    </source>
</evidence>
<sequence length="328" mass="37254">MSGQNPNPRRDFVWQHVAANSAERRLYGNPFNFREVALGERAPYSVPSYETFAPQCDGYCGDGARQTISAERHGIPGVPASNPRSDPVLSSRQDNTTVTASPQGDIAPPTLPWSENREMQRAVNYGGNRTVAQQFKMWDLADHMNTALWITGLPSDCTHQDVLAQLRGIGKVYSLHINKPIDGPDPTKPLKPNCAASLAFFTPEAAQIFLQRCKLTPFRVKSRRAFVRPNQNKVPPFYDYGASRVLIIQGLREYVTVEWLSWYLKKVVKMFWDTDRTFLQEIGVENRLEWHFGSWKSQAEAAHRAIYNNLGEWMTVSYGRDPCEYIVL</sequence>
<evidence type="ECO:0000313" key="2">
    <source>
        <dbReference type="EMBL" id="RYO91542.1"/>
    </source>
</evidence>
<feature type="compositionally biased region" description="Polar residues" evidence="1">
    <location>
        <begin position="82"/>
        <end position="102"/>
    </location>
</feature>
<dbReference type="InterPro" id="IPR035979">
    <property type="entry name" value="RBD_domain_sf"/>
</dbReference>
<comment type="caution">
    <text evidence="2">The sequence shown here is derived from an EMBL/GenBank/DDBJ whole genome shotgun (WGS) entry which is preliminary data.</text>
</comment>
<organism evidence="2 3">
    <name type="scientific">Monosporascus ibericus</name>
    <dbReference type="NCBI Taxonomy" id="155417"/>
    <lineage>
        <taxon>Eukaryota</taxon>
        <taxon>Fungi</taxon>
        <taxon>Dikarya</taxon>
        <taxon>Ascomycota</taxon>
        <taxon>Pezizomycotina</taxon>
        <taxon>Sordariomycetes</taxon>
        <taxon>Xylariomycetidae</taxon>
        <taxon>Xylariales</taxon>
        <taxon>Xylariales incertae sedis</taxon>
        <taxon>Monosporascus</taxon>
    </lineage>
</organism>
<accession>A0A4Q4T0Q6</accession>
<dbReference type="EMBL" id="QJNU01000631">
    <property type="protein sequence ID" value="RYO91542.1"/>
    <property type="molecule type" value="Genomic_DNA"/>
</dbReference>
<dbReference type="Gene3D" id="3.30.70.330">
    <property type="match status" value="1"/>
</dbReference>
<gene>
    <name evidence="2" type="ORF">DL764_008277</name>
</gene>
<feature type="region of interest" description="Disordered" evidence="1">
    <location>
        <begin position="72"/>
        <end position="112"/>
    </location>
</feature>
<dbReference type="AlphaFoldDB" id="A0A4Q4T0Q6"/>
<keyword evidence="3" id="KW-1185">Reference proteome</keyword>
<proteinExistence type="predicted"/>
<reference evidence="2 3" key="1">
    <citation type="submission" date="2018-06" db="EMBL/GenBank/DDBJ databases">
        <title>Complete Genomes of Monosporascus.</title>
        <authorList>
            <person name="Robinson A.J."/>
            <person name="Natvig D.O."/>
        </authorList>
    </citation>
    <scope>NUCLEOTIDE SEQUENCE [LARGE SCALE GENOMIC DNA]</scope>
    <source>
        <strain evidence="2 3">CBS 110550</strain>
    </source>
</reference>
<dbReference type="Proteomes" id="UP000293360">
    <property type="component" value="Unassembled WGS sequence"/>
</dbReference>
<dbReference type="GO" id="GO:0003676">
    <property type="term" value="F:nucleic acid binding"/>
    <property type="evidence" value="ECO:0007669"/>
    <property type="project" value="InterPro"/>
</dbReference>
<evidence type="ECO:0008006" key="4">
    <source>
        <dbReference type="Google" id="ProtNLM"/>
    </source>
</evidence>
<evidence type="ECO:0000256" key="1">
    <source>
        <dbReference type="SAM" id="MobiDB-lite"/>
    </source>
</evidence>
<protein>
    <recommendedName>
        <fullName evidence="4">RRM domain-containing protein</fullName>
    </recommendedName>
</protein>
<dbReference type="InterPro" id="IPR012677">
    <property type="entry name" value="Nucleotide-bd_a/b_plait_sf"/>
</dbReference>
<dbReference type="SUPFAM" id="SSF54928">
    <property type="entry name" value="RNA-binding domain, RBD"/>
    <property type="match status" value="1"/>
</dbReference>
<dbReference type="OrthoDB" id="3508416at2759"/>